<dbReference type="SUPFAM" id="SSF54427">
    <property type="entry name" value="NTF2-like"/>
    <property type="match status" value="1"/>
</dbReference>
<proteinExistence type="predicted"/>
<gene>
    <name evidence="2" type="ORF">WKR92_08845</name>
</gene>
<dbReference type="Gene3D" id="3.10.450.50">
    <property type="match status" value="1"/>
</dbReference>
<dbReference type="RefSeq" id="WP_375557470.1">
    <property type="nucleotide sequence ID" value="NZ_JBBVGT010000002.1"/>
</dbReference>
<feature type="domain" description="SnoaL-like" evidence="1">
    <location>
        <begin position="23"/>
        <end position="109"/>
    </location>
</feature>
<organism evidence="2 3">
    <name type="scientific">Albibacterium profundi</name>
    <dbReference type="NCBI Taxonomy" id="3134906"/>
    <lineage>
        <taxon>Bacteria</taxon>
        <taxon>Pseudomonadati</taxon>
        <taxon>Bacteroidota</taxon>
        <taxon>Sphingobacteriia</taxon>
        <taxon>Sphingobacteriales</taxon>
        <taxon>Sphingobacteriaceae</taxon>
        <taxon>Albibacterium</taxon>
    </lineage>
</organism>
<protein>
    <submittedName>
        <fullName evidence="2">Nuclear transport factor 2 family protein</fullName>
    </submittedName>
</protein>
<evidence type="ECO:0000259" key="1">
    <source>
        <dbReference type="Pfam" id="PF12680"/>
    </source>
</evidence>
<evidence type="ECO:0000313" key="2">
    <source>
        <dbReference type="EMBL" id="MFB5945939.1"/>
    </source>
</evidence>
<keyword evidence="3" id="KW-1185">Reference proteome</keyword>
<reference evidence="2 3" key="1">
    <citation type="submission" date="2024-04" db="EMBL/GenBank/DDBJ databases">
        <title>Albibacterium profundi sp. nov., isolated from sediment of the Challenger Deep of Mariana Trench.</title>
        <authorList>
            <person name="Wang Y."/>
        </authorList>
    </citation>
    <scope>NUCLEOTIDE SEQUENCE [LARGE SCALE GENOMIC DNA]</scope>
    <source>
        <strain evidence="2 3">RHL897</strain>
    </source>
</reference>
<dbReference type="Pfam" id="PF12680">
    <property type="entry name" value="SnoaL_2"/>
    <property type="match status" value="1"/>
</dbReference>
<accession>A0ABV5CEI6</accession>
<dbReference type="Proteomes" id="UP001580928">
    <property type="component" value="Unassembled WGS sequence"/>
</dbReference>
<name>A0ABV5CEI6_9SPHI</name>
<comment type="caution">
    <text evidence="2">The sequence shown here is derived from an EMBL/GenBank/DDBJ whole genome shotgun (WGS) entry which is preliminary data.</text>
</comment>
<dbReference type="InterPro" id="IPR032710">
    <property type="entry name" value="NTF2-like_dom_sf"/>
</dbReference>
<sequence>MTKIKVQADCGNSPKREFLKVFNVAFPKGDTDFIMEHVAEDIQWEMVGLKTVRGKTEVLQELNKGEKAVIREFELSSVITHGKEASASGEFVLESNKRYKFCDVYKFQGTKTIIKEIQSFVIEIR</sequence>
<evidence type="ECO:0000313" key="3">
    <source>
        <dbReference type="Proteomes" id="UP001580928"/>
    </source>
</evidence>
<dbReference type="EMBL" id="JBBVGT010000002">
    <property type="protein sequence ID" value="MFB5945939.1"/>
    <property type="molecule type" value="Genomic_DNA"/>
</dbReference>
<dbReference type="InterPro" id="IPR037401">
    <property type="entry name" value="SnoaL-like"/>
</dbReference>